<reference evidence="1" key="2">
    <citation type="submission" date="2012-06" db="EMBL/GenBank/DDBJ databases">
        <authorList>
            <person name="Yu Y."/>
            <person name="Currie J."/>
            <person name="Lomeli R."/>
            <person name="Angelova A."/>
            <person name="Collura K."/>
            <person name="Wissotski M."/>
            <person name="Campos D."/>
            <person name="Kudrna D."/>
            <person name="Golser W."/>
            <person name="Ashely E."/>
            <person name="Descour A."/>
            <person name="Fernandes J."/>
            <person name="Soderlund C."/>
            <person name="Walbot V."/>
        </authorList>
    </citation>
    <scope>NUCLEOTIDE SEQUENCE</scope>
    <source>
        <strain evidence="1">B73</strain>
    </source>
</reference>
<dbReference type="EMBL" id="BT086671">
    <property type="protein sequence ID" value="ACR37024.1"/>
    <property type="molecule type" value="mRNA"/>
</dbReference>
<name>C4J774_MAIZE</name>
<sequence>MLIWSIRDRRMCPGGVSVMPAKYTSEERSNFSVVMGVFGFLIRSSSSSISATRDNMLNATPTRTLA</sequence>
<evidence type="ECO:0000313" key="1">
    <source>
        <dbReference type="EMBL" id="ACR37024.1"/>
    </source>
</evidence>
<protein>
    <submittedName>
        <fullName evidence="1">Uncharacterized protein</fullName>
    </submittedName>
</protein>
<proteinExistence type="evidence at transcript level"/>
<accession>C4J774</accession>
<reference evidence="1" key="1">
    <citation type="journal article" date="2009" name="PLoS Genet.">
        <title>Sequencing, mapping, and analysis of 27,455 maize full-length cDNAs.</title>
        <authorList>
            <person name="Soderlund C."/>
            <person name="Descour A."/>
            <person name="Kudrna D."/>
            <person name="Bomhoff M."/>
            <person name="Boyd L."/>
            <person name="Currie J."/>
            <person name="Angelova A."/>
            <person name="Collura K."/>
            <person name="Wissotski M."/>
            <person name="Ashley E."/>
            <person name="Morrow D."/>
            <person name="Fernandes J."/>
            <person name="Walbot V."/>
            <person name="Yu Y."/>
        </authorList>
    </citation>
    <scope>NUCLEOTIDE SEQUENCE</scope>
    <source>
        <strain evidence="1">B73</strain>
    </source>
</reference>
<dbReference type="AlphaFoldDB" id="C4J774"/>
<organism evidence="1">
    <name type="scientific">Zea mays</name>
    <name type="common">Maize</name>
    <dbReference type="NCBI Taxonomy" id="4577"/>
    <lineage>
        <taxon>Eukaryota</taxon>
        <taxon>Viridiplantae</taxon>
        <taxon>Streptophyta</taxon>
        <taxon>Embryophyta</taxon>
        <taxon>Tracheophyta</taxon>
        <taxon>Spermatophyta</taxon>
        <taxon>Magnoliopsida</taxon>
        <taxon>Liliopsida</taxon>
        <taxon>Poales</taxon>
        <taxon>Poaceae</taxon>
        <taxon>PACMAD clade</taxon>
        <taxon>Panicoideae</taxon>
        <taxon>Andropogonodae</taxon>
        <taxon>Andropogoneae</taxon>
        <taxon>Tripsacinae</taxon>
        <taxon>Zea</taxon>
    </lineage>
</organism>